<evidence type="ECO:0000256" key="3">
    <source>
        <dbReference type="ARBA" id="ARBA00022448"/>
    </source>
</evidence>
<dbReference type="OrthoDB" id="10254310at2759"/>
<evidence type="ECO:0000259" key="8">
    <source>
        <dbReference type="Pfam" id="PF01602"/>
    </source>
</evidence>
<sequence length="765" mass="83161">MSRPRFFNAPRKGENFELRADLNSEYRDRRKDAIKRVIANMTVGKDVSGLFPDVLKNMQTEDLEQKKLVYLYLMNYAKTQPELVILAVNTFVKDSEDPNPLIRALAIRTMGCLRAEKIIDYLSDPLEKSLRDENPYVRKTAAICVAKLYDLKPELALDRGFVGMLKDMVGDSNPMVVANAVTALTDIHQTALETDPSGQSAVFVIDSEVLTKLLIALNECTEWGRIAILNSLARYRARDEKQAEHICERVMPQFQHANGSVVLGAVKVILIHMTKVRNNDELIKQLVRKMAPPLVTLISSAPEVQWVALRNINLVLQKRPDILQNELRVFFCKYNDPSYVKLEKVEIMIKLANERNVDMLLSELKEYASEVDVDFVRRAIRAIGQCAIKIDAAAERCVHVLLDLIATKVSYVVQEAVVVIKDIFRKYPHNYEGIIPTLCSNLEELDEPEAKGSLIWILGEYADKISNAEDLLAHFLDSFTEEPYQVQFQTLTAIVKAFLKKPDSSLAQQIVQQVLEKATKECDSPDLRDRAFIYWRLLSSSDSAAGRNVILASRPPISIPLTTVPPAVLDELVSELSSLASAYHKPAATFIGKARIGADGVKGQVGEAEDDITREKALATVVQGQKSENLLDFGDDDGDVPASNASSGAGLGALAGLDDLMMGTSISTPTMSTNGSGGAGVGGVASAAGGASGGGLNDLLGLFDAAPGAEEPGAQSGVQALQALKATPANNNAFGSPITPSPASPAITSARPTAASGQDDLLGLF</sequence>
<dbReference type="FunFam" id="1.25.10.10:FF:000058">
    <property type="entry name" value="AP complex subunit beta"/>
    <property type="match status" value="1"/>
</dbReference>
<keyword evidence="5 6" id="KW-0472">Membrane</keyword>
<evidence type="ECO:0000256" key="2">
    <source>
        <dbReference type="ARBA" id="ARBA00006613"/>
    </source>
</evidence>
<comment type="subcellular location">
    <subcellularLocation>
        <location evidence="1">Endomembrane system</location>
    </subcellularLocation>
</comment>
<dbReference type="GO" id="GO:0006886">
    <property type="term" value="P:intracellular protein transport"/>
    <property type="evidence" value="ECO:0007669"/>
    <property type="project" value="InterPro"/>
</dbReference>
<dbReference type="PANTHER" id="PTHR11134">
    <property type="entry name" value="ADAPTOR COMPLEX SUBUNIT BETA FAMILY MEMBER"/>
    <property type="match status" value="1"/>
</dbReference>
<comment type="function">
    <text evidence="6">Adaptins are components of the adaptor complexes which link clathrin to receptors in coated vesicles. Clathrin-associated protein complexes are believed to interact with the cytoplasmic tails of membrane proteins, leading to their selection and concentration.</text>
</comment>
<dbReference type="GO" id="GO:0012505">
    <property type="term" value="C:endomembrane system"/>
    <property type="evidence" value="ECO:0007669"/>
    <property type="project" value="UniProtKB-SubCell"/>
</dbReference>
<dbReference type="GeneID" id="24111450"/>
<comment type="similarity">
    <text evidence="2 6">Belongs to the adaptor complexes large subunit family.</text>
</comment>
<evidence type="ECO:0000256" key="4">
    <source>
        <dbReference type="ARBA" id="ARBA00022927"/>
    </source>
</evidence>
<reference evidence="10" key="1">
    <citation type="journal article" date="2013" name="Genome Announc.">
        <title>Draft genome sequence of the basidiomycetous yeast-like fungus Pseudozyma hubeiensis SY62, which produces an abundant amount of the biosurfactant mannosylerythritol lipids.</title>
        <authorList>
            <person name="Konishi M."/>
            <person name="Hatada Y."/>
            <person name="Horiuchi J."/>
        </authorList>
    </citation>
    <scope>NUCLEOTIDE SEQUENCE [LARGE SCALE GENOMIC DNA]</scope>
    <source>
        <strain evidence="10">SY62</strain>
    </source>
</reference>
<dbReference type="InterPro" id="IPR016024">
    <property type="entry name" value="ARM-type_fold"/>
</dbReference>
<dbReference type="eggNOG" id="KOG1061">
    <property type="taxonomic scope" value="Eukaryota"/>
</dbReference>
<dbReference type="InterPro" id="IPR016342">
    <property type="entry name" value="AP_complex_bsu_1_2_4"/>
</dbReference>
<dbReference type="GO" id="GO:0030276">
    <property type="term" value="F:clathrin binding"/>
    <property type="evidence" value="ECO:0007669"/>
    <property type="project" value="InterPro"/>
</dbReference>
<evidence type="ECO:0000256" key="7">
    <source>
        <dbReference type="SAM" id="MobiDB-lite"/>
    </source>
</evidence>
<dbReference type="RefSeq" id="XP_012192171.1">
    <property type="nucleotide sequence ID" value="XM_012336781.1"/>
</dbReference>
<evidence type="ECO:0000256" key="1">
    <source>
        <dbReference type="ARBA" id="ARBA00004308"/>
    </source>
</evidence>
<dbReference type="Gene3D" id="1.25.10.10">
    <property type="entry name" value="Leucine-rich Repeat Variant"/>
    <property type="match status" value="1"/>
</dbReference>
<keyword evidence="4 6" id="KW-0653">Protein transport</keyword>
<name>R9PB59_PSEHS</name>
<dbReference type="SUPFAM" id="SSF48371">
    <property type="entry name" value="ARM repeat"/>
    <property type="match status" value="1"/>
</dbReference>
<dbReference type="InterPro" id="IPR011989">
    <property type="entry name" value="ARM-like"/>
</dbReference>
<dbReference type="GO" id="GO:0030117">
    <property type="term" value="C:membrane coat"/>
    <property type="evidence" value="ECO:0007669"/>
    <property type="project" value="InterPro"/>
</dbReference>
<evidence type="ECO:0000313" key="10">
    <source>
        <dbReference type="Proteomes" id="UP000014071"/>
    </source>
</evidence>
<dbReference type="InterPro" id="IPR026739">
    <property type="entry name" value="AP_beta"/>
</dbReference>
<dbReference type="GO" id="GO:0016192">
    <property type="term" value="P:vesicle-mediated transport"/>
    <property type="evidence" value="ECO:0007669"/>
    <property type="project" value="InterPro"/>
</dbReference>
<dbReference type="AlphaFoldDB" id="R9PB59"/>
<gene>
    <name evidence="9" type="ORF">PHSY_006178</name>
</gene>
<dbReference type="Proteomes" id="UP000014071">
    <property type="component" value="Unassembled WGS sequence"/>
</dbReference>
<organism evidence="9 10">
    <name type="scientific">Pseudozyma hubeiensis (strain SY62)</name>
    <name type="common">Yeast</name>
    <dbReference type="NCBI Taxonomy" id="1305764"/>
    <lineage>
        <taxon>Eukaryota</taxon>
        <taxon>Fungi</taxon>
        <taxon>Dikarya</taxon>
        <taxon>Basidiomycota</taxon>
        <taxon>Ustilaginomycotina</taxon>
        <taxon>Ustilaginomycetes</taxon>
        <taxon>Ustilaginales</taxon>
        <taxon>Ustilaginaceae</taxon>
        <taxon>Pseudozyma</taxon>
    </lineage>
</organism>
<feature type="compositionally biased region" description="Low complexity" evidence="7">
    <location>
        <begin position="744"/>
        <end position="756"/>
    </location>
</feature>
<dbReference type="EMBL" id="DF238821">
    <property type="protein sequence ID" value="GAC98584.1"/>
    <property type="molecule type" value="Genomic_DNA"/>
</dbReference>
<feature type="region of interest" description="Disordered" evidence="7">
    <location>
        <begin position="732"/>
        <end position="759"/>
    </location>
</feature>
<proteinExistence type="inferred from homology"/>
<keyword evidence="3 6" id="KW-0813">Transport</keyword>
<accession>R9PB59</accession>
<dbReference type="InterPro" id="IPR002553">
    <property type="entry name" value="Clathrin/coatomer_adapt-like_N"/>
</dbReference>
<dbReference type="HOGENOM" id="CLU_006320_4_0_1"/>
<evidence type="ECO:0000313" key="9">
    <source>
        <dbReference type="EMBL" id="GAC98584.1"/>
    </source>
</evidence>
<protein>
    <recommendedName>
        <fullName evidence="6">AP complex subunit beta</fullName>
    </recommendedName>
</protein>
<dbReference type="Pfam" id="PF01602">
    <property type="entry name" value="Adaptin_N"/>
    <property type="match status" value="1"/>
</dbReference>
<keyword evidence="10" id="KW-1185">Reference proteome</keyword>
<feature type="domain" description="Clathrin/coatomer adaptor adaptin-like N-terminal" evidence="8">
    <location>
        <begin position="12"/>
        <end position="542"/>
    </location>
</feature>
<dbReference type="PIRSF" id="PIRSF002291">
    <property type="entry name" value="AP_complex_beta"/>
    <property type="match status" value="1"/>
</dbReference>
<evidence type="ECO:0000256" key="6">
    <source>
        <dbReference type="PIRNR" id="PIRNR002291"/>
    </source>
</evidence>
<evidence type="ECO:0000256" key="5">
    <source>
        <dbReference type="ARBA" id="ARBA00023136"/>
    </source>
</evidence>
<dbReference type="STRING" id="1305764.R9PB59"/>